<evidence type="ECO:0000313" key="2">
    <source>
        <dbReference type="Proteomes" id="UP000183504"/>
    </source>
</evidence>
<accession>A0A0B7GKX7</accession>
<dbReference type="EMBL" id="CDMW01000001">
    <property type="protein sequence ID" value="CEL90492.1"/>
    <property type="molecule type" value="Genomic_DNA"/>
</dbReference>
<sequence>MIIEKPEVNIVAVIVNKTFNWYICSKDMWIMDVNKLIKSYEDAGWNFDFSFLPEVQHNIRVVSKANLKDYLAMYTGEYEKVSVSQLKEEILYSQSVCETMPSEFKLENELLLPDLLIDFDCEIFYSNYWGFTRYESYMPNGWQAYRQNFEKLIPENERYWIVKEGKYNVR</sequence>
<evidence type="ECO:0000313" key="1">
    <source>
        <dbReference type="EMBL" id="CEL90492.1"/>
    </source>
</evidence>
<reference evidence="1 2" key="1">
    <citation type="submission" date="2015-01" db="EMBL/GenBank/DDBJ databases">
        <authorList>
            <person name="Pelicic Vladimir"/>
        </authorList>
    </citation>
    <scope>NUCLEOTIDE SEQUENCE [LARGE SCALE GENOMIC DNA]</scope>
    <source>
        <strain evidence="1 2">2908</strain>
    </source>
</reference>
<name>A0A0B7GKX7_STRSA</name>
<organism evidence="1 2">
    <name type="scientific">Streptococcus sanguinis</name>
    <dbReference type="NCBI Taxonomy" id="1305"/>
    <lineage>
        <taxon>Bacteria</taxon>
        <taxon>Bacillati</taxon>
        <taxon>Bacillota</taxon>
        <taxon>Bacilli</taxon>
        <taxon>Lactobacillales</taxon>
        <taxon>Streptococcaceae</taxon>
        <taxon>Streptococcus</taxon>
    </lineage>
</organism>
<evidence type="ECO:0008006" key="3">
    <source>
        <dbReference type="Google" id="ProtNLM"/>
    </source>
</evidence>
<dbReference type="Proteomes" id="UP000183504">
    <property type="component" value="Unassembled WGS sequence"/>
</dbReference>
<proteinExistence type="predicted"/>
<dbReference type="RefSeq" id="WP_072074093.1">
    <property type="nucleotide sequence ID" value="NZ_CDMW01000001.1"/>
</dbReference>
<dbReference type="AlphaFoldDB" id="A0A0B7GKX7"/>
<gene>
    <name evidence="1" type="ORF">SSV_1195</name>
</gene>
<protein>
    <recommendedName>
        <fullName evidence="3">Group-specific protein</fullName>
    </recommendedName>
</protein>